<evidence type="ECO:0000313" key="1">
    <source>
        <dbReference type="EMBL" id="THU44872.1"/>
    </source>
</evidence>
<protein>
    <submittedName>
        <fullName evidence="1">Uncharacterized protein</fullName>
    </submittedName>
</protein>
<accession>A0A4S8ICD5</accession>
<evidence type="ECO:0000313" key="2">
    <source>
        <dbReference type="Proteomes" id="UP000317650"/>
    </source>
</evidence>
<gene>
    <name evidence="1" type="ORF">C4D60_Mb02t11940</name>
</gene>
<proteinExistence type="predicted"/>
<dbReference type="AlphaFoldDB" id="A0A4S8ICD5"/>
<keyword evidence="2" id="KW-1185">Reference proteome</keyword>
<dbReference type="Proteomes" id="UP000317650">
    <property type="component" value="Chromosome 2"/>
</dbReference>
<sequence length="63" mass="7384">MAGRTRENPIAWKPLFSVQFDIINLLSRIRIAFNFRKQRQLNLVKLTCKHADSFNKTAAYAYP</sequence>
<name>A0A4S8ICD5_MUSBA</name>
<reference evidence="1 2" key="1">
    <citation type="journal article" date="2019" name="Nat. Plants">
        <title>Genome sequencing of Musa balbisiana reveals subgenome evolution and function divergence in polyploid bananas.</title>
        <authorList>
            <person name="Yao X."/>
        </authorList>
    </citation>
    <scope>NUCLEOTIDE SEQUENCE [LARGE SCALE GENOMIC DNA]</scope>
    <source>
        <strain evidence="2">cv. DH-PKW</strain>
        <tissue evidence="1">Leaves</tissue>
    </source>
</reference>
<organism evidence="1 2">
    <name type="scientific">Musa balbisiana</name>
    <name type="common">Banana</name>
    <dbReference type="NCBI Taxonomy" id="52838"/>
    <lineage>
        <taxon>Eukaryota</taxon>
        <taxon>Viridiplantae</taxon>
        <taxon>Streptophyta</taxon>
        <taxon>Embryophyta</taxon>
        <taxon>Tracheophyta</taxon>
        <taxon>Spermatophyta</taxon>
        <taxon>Magnoliopsida</taxon>
        <taxon>Liliopsida</taxon>
        <taxon>Zingiberales</taxon>
        <taxon>Musaceae</taxon>
        <taxon>Musa</taxon>
    </lineage>
</organism>
<dbReference type="EMBL" id="PYDT01000011">
    <property type="protein sequence ID" value="THU44872.1"/>
    <property type="molecule type" value="Genomic_DNA"/>
</dbReference>
<comment type="caution">
    <text evidence="1">The sequence shown here is derived from an EMBL/GenBank/DDBJ whole genome shotgun (WGS) entry which is preliminary data.</text>
</comment>